<organism evidence="1 2">
    <name type="scientific">Metarhizobium album</name>
    <dbReference type="NCBI Taxonomy" id="2182425"/>
    <lineage>
        <taxon>Bacteria</taxon>
        <taxon>Pseudomonadati</taxon>
        <taxon>Pseudomonadota</taxon>
        <taxon>Alphaproteobacteria</taxon>
        <taxon>Hyphomicrobiales</taxon>
        <taxon>Rhizobiaceae</taxon>
        <taxon>Metarhizobium</taxon>
    </lineage>
</organism>
<reference evidence="1 2" key="1">
    <citation type="submission" date="2018-05" db="EMBL/GenBank/DDBJ databases">
        <title>The draft genome of strain NS-104.</title>
        <authorList>
            <person name="Hang P."/>
            <person name="Jiang J."/>
        </authorList>
    </citation>
    <scope>NUCLEOTIDE SEQUENCE [LARGE SCALE GENOMIC DNA]</scope>
    <source>
        <strain evidence="1 2">NS-104</strain>
    </source>
</reference>
<dbReference type="EMBL" id="QFBC01000010">
    <property type="protein sequence ID" value="PWE54445.1"/>
    <property type="molecule type" value="Genomic_DNA"/>
</dbReference>
<proteinExistence type="predicted"/>
<gene>
    <name evidence="1" type="ORF">DEM27_20265</name>
</gene>
<evidence type="ECO:0000313" key="1">
    <source>
        <dbReference type="EMBL" id="PWE54445.1"/>
    </source>
</evidence>
<keyword evidence="2" id="KW-1185">Reference proteome</keyword>
<protein>
    <submittedName>
        <fullName evidence="1">Uncharacterized protein</fullName>
    </submittedName>
</protein>
<accession>A0A2U2DMB3</accession>
<comment type="caution">
    <text evidence="1">The sequence shown here is derived from an EMBL/GenBank/DDBJ whole genome shotgun (WGS) entry which is preliminary data.</text>
</comment>
<name>A0A2U2DMB3_9HYPH</name>
<evidence type="ECO:0000313" key="2">
    <source>
        <dbReference type="Proteomes" id="UP000245252"/>
    </source>
</evidence>
<dbReference type="AlphaFoldDB" id="A0A2U2DMB3"/>
<sequence length="91" mass="9398">MFIIEAGSNNDGMGLSGMTKTGWLAIVGAMLLGVAGSARAAEIEKFDLPGMVVPFVSVRGPIEAGDGDKFETVVRGLSRNRCSAPTLCSPP</sequence>
<dbReference type="Proteomes" id="UP000245252">
    <property type="component" value="Unassembled WGS sequence"/>
</dbReference>